<gene>
    <name evidence="2" type="ORF">LX77_02096</name>
</gene>
<evidence type="ECO:0000256" key="1">
    <source>
        <dbReference type="SAM" id="Phobius"/>
    </source>
</evidence>
<organism evidence="2 3">
    <name type="scientific">Gelidibacter algens</name>
    <dbReference type="NCBI Taxonomy" id="49280"/>
    <lineage>
        <taxon>Bacteria</taxon>
        <taxon>Pseudomonadati</taxon>
        <taxon>Bacteroidota</taxon>
        <taxon>Flavobacteriia</taxon>
        <taxon>Flavobacteriales</taxon>
        <taxon>Flavobacteriaceae</taxon>
        <taxon>Gelidibacter</taxon>
    </lineage>
</organism>
<accession>A0A327S2J2</accession>
<dbReference type="EMBL" id="QLLQ01000007">
    <property type="protein sequence ID" value="RAJ22938.1"/>
    <property type="molecule type" value="Genomic_DNA"/>
</dbReference>
<evidence type="ECO:0000313" key="3">
    <source>
        <dbReference type="Proteomes" id="UP000248987"/>
    </source>
</evidence>
<sequence>MCTFVGSLRRYLSSFQNTFKTLKPMNKIRYIGLAVLIIGLVFQFTMDNDAIDFIPGLLIGLGIGLLLTGKIRTSAS</sequence>
<keyword evidence="3" id="KW-1185">Reference proteome</keyword>
<comment type="caution">
    <text evidence="2">The sequence shown here is derived from an EMBL/GenBank/DDBJ whole genome shotgun (WGS) entry which is preliminary data.</text>
</comment>
<reference evidence="2 3" key="1">
    <citation type="submission" date="2018-06" db="EMBL/GenBank/DDBJ databases">
        <title>Genomic Encyclopedia of Archaeal and Bacterial Type Strains, Phase II (KMG-II): from individual species to whole genera.</title>
        <authorList>
            <person name="Goeker M."/>
        </authorList>
    </citation>
    <scope>NUCLEOTIDE SEQUENCE [LARGE SCALE GENOMIC DNA]</scope>
    <source>
        <strain evidence="2 3">DSM 12408</strain>
    </source>
</reference>
<keyword evidence="1" id="KW-1133">Transmembrane helix</keyword>
<dbReference type="AlphaFoldDB" id="A0A327S2J2"/>
<feature type="transmembrane region" description="Helical" evidence="1">
    <location>
        <begin position="50"/>
        <end position="68"/>
    </location>
</feature>
<keyword evidence="1" id="KW-0472">Membrane</keyword>
<name>A0A327S2J2_9FLAO</name>
<evidence type="ECO:0000313" key="2">
    <source>
        <dbReference type="EMBL" id="RAJ22938.1"/>
    </source>
</evidence>
<feature type="transmembrane region" description="Helical" evidence="1">
    <location>
        <begin position="28"/>
        <end position="44"/>
    </location>
</feature>
<protein>
    <submittedName>
        <fullName evidence="2">Uncharacterized protein</fullName>
    </submittedName>
</protein>
<dbReference type="Proteomes" id="UP000248987">
    <property type="component" value="Unassembled WGS sequence"/>
</dbReference>
<keyword evidence="1" id="KW-0812">Transmembrane</keyword>
<proteinExistence type="predicted"/>